<evidence type="ECO:0000313" key="2">
    <source>
        <dbReference type="EMBL" id="KAF2002997.1"/>
    </source>
</evidence>
<dbReference type="OrthoDB" id="3540210at2759"/>
<feature type="transmembrane region" description="Helical" evidence="1">
    <location>
        <begin position="115"/>
        <end position="135"/>
    </location>
</feature>
<proteinExistence type="predicted"/>
<protein>
    <submittedName>
        <fullName evidence="2">Uncharacterized protein</fullName>
    </submittedName>
</protein>
<dbReference type="Proteomes" id="UP000799779">
    <property type="component" value="Unassembled WGS sequence"/>
</dbReference>
<name>A0A6A5WN89_9PLEO</name>
<gene>
    <name evidence="2" type="ORF">P154DRAFT_573407</name>
</gene>
<feature type="transmembrane region" description="Helical" evidence="1">
    <location>
        <begin position="37"/>
        <end position="56"/>
    </location>
</feature>
<keyword evidence="1" id="KW-0812">Transmembrane</keyword>
<sequence>MDLVESSIDDDVYTGIWINRSLGNVYGATLTLDQRSGAFLIAFLALYVGTTSRYFWKLLRYLIYHSLSSPLGADGIYHQRQAILRNTELAHDAALELLSVAFAWRRKSNGNWKRTMPIALLAAIVSALFIVAGIFSSRVTDTVNEVLLKGKLCGNMTGQEAGGNQSYFGIYAPNVTTYRTKRATEYLTYALRCYGHAKTLRSDKCQTFAVSSLPYTKDASARCPFNQGSCVFETDNIALDTGYLDSYKHFGVNNGPRVSVRLRRQCAPIVQKNNRLRNALQNPFLNYVQNNRSTQEGAPLSISQRRPKDRNSSWSWDTADYQLLTANFSPASGCNLDSCRNSGLYRNDSLVSVIHLGSTDIINVYKTEDPWFNASTPVAVPWDSQMELGFKEYYVASEPARVLGCATQISYCDPELPKTIGCREAFVDEAAEKGSKELWPDPQARAKVRGLQYALSSFRTFAPGDYYSSKSIPSLLTRFSMTSDGLQPVAIPKDRWKEEVEYIFQTNLAAMQSRMVEHARAEFNVLHESSGKTLECYRMCYSQRIKSSRFYSFKILGLSVIIFAGGFIMLLGAWVEDILSKISSSKRKLSYGNLEWSATSTLQLQRLAHEALGLGTWSHGTGDVPVTEKDETLGLLDTSNPKHPRFVRPGTGKEISMAQFDLYGSERTFTSTTGEGNAQKDLVKFDKGPHTGAFS</sequence>
<accession>A0A6A5WN89</accession>
<dbReference type="AlphaFoldDB" id="A0A6A5WN89"/>
<feature type="transmembrane region" description="Helical" evidence="1">
    <location>
        <begin position="550"/>
        <end position="575"/>
    </location>
</feature>
<evidence type="ECO:0000256" key="1">
    <source>
        <dbReference type="SAM" id="Phobius"/>
    </source>
</evidence>
<keyword evidence="1" id="KW-1133">Transmembrane helix</keyword>
<evidence type="ECO:0000313" key="3">
    <source>
        <dbReference type="Proteomes" id="UP000799779"/>
    </source>
</evidence>
<organism evidence="2 3">
    <name type="scientific">Amniculicola lignicola CBS 123094</name>
    <dbReference type="NCBI Taxonomy" id="1392246"/>
    <lineage>
        <taxon>Eukaryota</taxon>
        <taxon>Fungi</taxon>
        <taxon>Dikarya</taxon>
        <taxon>Ascomycota</taxon>
        <taxon>Pezizomycotina</taxon>
        <taxon>Dothideomycetes</taxon>
        <taxon>Pleosporomycetidae</taxon>
        <taxon>Pleosporales</taxon>
        <taxon>Amniculicolaceae</taxon>
        <taxon>Amniculicola</taxon>
    </lineage>
</organism>
<dbReference type="EMBL" id="ML977574">
    <property type="protein sequence ID" value="KAF2002997.1"/>
    <property type="molecule type" value="Genomic_DNA"/>
</dbReference>
<keyword evidence="1" id="KW-0472">Membrane</keyword>
<keyword evidence="3" id="KW-1185">Reference proteome</keyword>
<reference evidence="2" key="1">
    <citation type="journal article" date="2020" name="Stud. Mycol.">
        <title>101 Dothideomycetes genomes: a test case for predicting lifestyles and emergence of pathogens.</title>
        <authorList>
            <person name="Haridas S."/>
            <person name="Albert R."/>
            <person name="Binder M."/>
            <person name="Bloem J."/>
            <person name="Labutti K."/>
            <person name="Salamov A."/>
            <person name="Andreopoulos B."/>
            <person name="Baker S."/>
            <person name="Barry K."/>
            <person name="Bills G."/>
            <person name="Bluhm B."/>
            <person name="Cannon C."/>
            <person name="Castanera R."/>
            <person name="Culley D."/>
            <person name="Daum C."/>
            <person name="Ezra D."/>
            <person name="Gonzalez J."/>
            <person name="Henrissat B."/>
            <person name="Kuo A."/>
            <person name="Liang C."/>
            <person name="Lipzen A."/>
            <person name="Lutzoni F."/>
            <person name="Magnuson J."/>
            <person name="Mondo S."/>
            <person name="Nolan M."/>
            <person name="Ohm R."/>
            <person name="Pangilinan J."/>
            <person name="Park H.-J."/>
            <person name="Ramirez L."/>
            <person name="Alfaro M."/>
            <person name="Sun H."/>
            <person name="Tritt A."/>
            <person name="Yoshinaga Y."/>
            <person name="Zwiers L.-H."/>
            <person name="Turgeon B."/>
            <person name="Goodwin S."/>
            <person name="Spatafora J."/>
            <person name="Crous P."/>
            <person name="Grigoriev I."/>
        </authorList>
    </citation>
    <scope>NUCLEOTIDE SEQUENCE</scope>
    <source>
        <strain evidence="2">CBS 123094</strain>
    </source>
</reference>